<evidence type="ECO:0000256" key="1">
    <source>
        <dbReference type="SAM" id="SignalP"/>
    </source>
</evidence>
<dbReference type="EMBL" id="JAQOMS010000002">
    <property type="protein sequence ID" value="MDC2887962.1"/>
    <property type="molecule type" value="Genomic_DNA"/>
</dbReference>
<name>A0ABT5FBH0_9GAMM</name>
<dbReference type="Proteomes" id="UP001528411">
    <property type="component" value="Unassembled WGS sequence"/>
</dbReference>
<sequence>MKLHSIAAAVSLTIGMLAMTSTGAIAGSKHKDHENRRNVEKISLKLFLNQVTVLKFMF</sequence>
<organism evidence="2 3">
    <name type="scientific">Psychrosphaera algicola</name>
    <dbReference type="NCBI Taxonomy" id="3023714"/>
    <lineage>
        <taxon>Bacteria</taxon>
        <taxon>Pseudomonadati</taxon>
        <taxon>Pseudomonadota</taxon>
        <taxon>Gammaproteobacteria</taxon>
        <taxon>Alteromonadales</taxon>
        <taxon>Pseudoalteromonadaceae</taxon>
        <taxon>Psychrosphaera</taxon>
    </lineage>
</organism>
<accession>A0ABT5FBH0</accession>
<evidence type="ECO:0000313" key="3">
    <source>
        <dbReference type="Proteomes" id="UP001528411"/>
    </source>
</evidence>
<feature type="signal peptide" evidence="1">
    <location>
        <begin position="1"/>
        <end position="26"/>
    </location>
</feature>
<keyword evidence="3" id="KW-1185">Reference proteome</keyword>
<evidence type="ECO:0000313" key="2">
    <source>
        <dbReference type="EMBL" id="MDC2887962.1"/>
    </source>
</evidence>
<comment type="caution">
    <text evidence="2">The sequence shown here is derived from an EMBL/GenBank/DDBJ whole genome shotgun (WGS) entry which is preliminary data.</text>
</comment>
<keyword evidence="1" id="KW-0732">Signal</keyword>
<gene>
    <name evidence="2" type="ORF">PN838_02870</name>
</gene>
<reference evidence="2 3" key="1">
    <citation type="submission" date="2023-01" db="EMBL/GenBank/DDBJ databases">
        <title>Psychrosphaera sp. nov., isolated from marine algae.</title>
        <authorList>
            <person name="Bayburt H."/>
            <person name="Choi B.J."/>
            <person name="Kim J.M."/>
            <person name="Choi D.G."/>
            <person name="Jeon C.O."/>
        </authorList>
    </citation>
    <scope>NUCLEOTIDE SEQUENCE [LARGE SCALE GENOMIC DNA]</scope>
    <source>
        <strain evidence="2 3">G1-22</strain>
    </source>
</reference>
<protein>
    <submittedName>
        <fullName evidence="2">Uncharacterized protein</fullName>
    </submittedName>
</protein>
<dbReference type="RefSeq" id="WP_272179711.1">
    <property type="nucleotide sequence ID" value="NZ_JAQOMS010000002.1"/>
</dbReference>
<proteinExistence type="predicted"/>
<feature type="chain" id="PRO_5046154677" evidence="1">
    <location>
        <begin position="27"/>
        <end position="58"/>
    </location>
</feature>